<dbReference type="InterPro" id="IPR050882">
    <property type="entry name" value="Prepilin_peptidase/N-MTase"/>
</dbReference>
<dbReference type="Gene3D" id="1.20.120.1220">
    <property type="match status" value="1"/>
</dbReference>
<dbReference type="EMBL" id="LAYY01000033">
    <property type="protein sequence ID" value="KKK36319.1"/>
    <property type="molecule type" value="Genomic_DNA"/>
</dbReference>
<feature type="transmembrane region" description="Helical" evidence="2">
    <location>
        <begin position="30"/>
        <end position="50"/>
    </location>
</feature>
<dbReference type="GO" id="GO:0006465">
    <property type="term" value="P:signal peptide processing"/>
    <property type="evidence" value="ECO:0007669"/>
    <property type="project" value="TreeGrafter"/>
</dbReference>
<evidence type="ECO:0000313" key="4">
    <source>
        <dbReference type="EMBL" id="KKK36319.1"/>
    </source>
</evidence>
<feature type="transmembrane region" description="Helical" evidence="2">
    <location>
        <begin position="91"/>
        <end position="112"/>
    </location>
</feature>
<evidence type="ECO:0000256" key="1">
    <source>
        <dbReference type="ARBA" id="ARBA00005801"/>
    </source>
</evidence>
<dbReference type="AlphaFoldDB" id="A0A0M2SP32"/>
<dbReference type="PANTHER" id="PTHR30487:SF0">
    <property type="entry name" value="PREPILIN LEADER PEPTIDASE_N-METHYLTRANSFERASE-RELATED"/>
    <property type="match status" value="1"/>
</dbReference>
<dbReference type="GO" id="GO:0004190">
    <property type="term" value="F:aspartic-type endopeptidase activity"/>
    <property type="evidence" value="ECO:0007669"/>
    <property type="project" value="InterPro"/>
</dbReference>
<evidence type="ECO:0000256" key="2">
    <source>
        <dbReference type="SAM" id="Phobius"/>
    </source>
</evidence>
<keyword evidence="2" id="KW-1133">Transmembrane helix</keyword>
<feature type="transmembrane region" description="Helical" evidence="2">
    <location>
        <begin position="148"/>
        <end position="168"/>
    </location>
</feature>
<keyword evidence="2" id="KW-0472">Membrane</keyword>
<dbReference type="Pfam" id="PF01478">
    <property type="entry name" value="Peptidase_A24"/>
    <property type="match status" value="1"/>
</dbReference>
<dbReference type="PATRIC" id="fig|1408103.3.peg.4363"/>
<keyword evidence="2" id="KW-0812">Transmembrane</keyword>
<name>A0A0M2SP32_9BACI</name>
<comment type="similarity">
    <text evidence="1">Belongs to the peptidase A24 family.</text>
</comment>
<proteinExistence type="inferred from homology"/>
<keyword evidence="5" id="KW-1185">Reference proteome</keyword>
<dbReference type="PANTHER" id="PTHR30487">
    <property type="entry name" value="TYPE 4 PREPILIN-LIKE PROTEINS LEADER PEPTIDE-PROCESSING ENZYME"/>
    <property type="match status" value="1"/>
</dbReference>
<feature type="transmembrane region" description="Helical" evidence="2">
    <location>
        <begin position="62"/>
        <end position="85"/>
    </location>
</feature>
<organism evidence="4 5">
    <name type="scientific">Mesobacillus campisalis</name>
    <dbReference type="NCBI Taxonomy" id="1408103"/>
    <lineage>
        <taxon>Bacteria</taxon>
        <taxon>Bacillati</taxon>
        <taxon>Bacillota</taxon>
        <taxon>Bacilli</taxon>
        <taxon>Bacillales</taxon>
        <taxon>Bacillaceae</taxon>
        <taxon>Mesobacillus</taxon>
    </lineage>
</organism>
<dbReference type="Proteomes" id="UP000034166">
    <property type="component" value="Unassembled WGS sequence"/>
</dbReference>
<comment type="caution">
    <text evidence="4">The sequence shown here is derived from an EMBL/GenBank/DDBJ whole genome shotgun (WGS) entry which is preliminary data.</text>
</comment>
<dbReference type="InterPro" id="IPR000045">
    <property type="entry name" value="Prepilin_IV_endopep_pep"/>
</dbReference>
<feature type="domain" description="Prepilin type IV endopeptidase peptidase" evidence="3">
    <location>
        <begin position="5"/>
        <end position="108"/>
    </location>
</feature>
<sequence length="170" mass="18302">MLKIIFLITVLLICLYTDIRSRKILNIVTIPTIVFSMVINVLGGGIEGLLYSGKGFFVGTGLLLIPYLLGGLGAGDVKLMAAIGALMGANFVFYSFIYTALIGGAIAIALIVKERGFWYPLKNLLFNLTFLRGNLGSMIITSDKKTSSISFPYGVAIVLGTFCTLIWGGF</sequence>
<accession>A0A0M2SP32</accession>
<evidence type="ECO:0000313" key="5">
    <source>
        <dbReference type="Proteomes" id="UP000034166"/>
    </source>
</evidence>
<gene>
    <name evidence="4" type="ORF">WQ57_19715</name>
</gene>
<evidence type="ECO:0000259" key="3">
    <source>
        <dbReference type="Pfam" id="PF01478"/>
    </source>
</evidence>
<dbReference type="GO" id="GO:0005886">
    <property type="term" value="C:plasma membrane"/>
    <property type="evidence" value="ECO:0007669"/>
    <property type="project" value="TreeGrafter"/>
</dbReference>
<reference evidence="4 5" key="1">
    <citation type="submission" date="2015-04" db="EMBL/GenBank/DDBJ databases">
        <title>Taxonomic description and genome sequence of Bacillus campisalis sp. nov., a novel member of the genus Bacillus isolated from solar saltern.</title>
        <authorList>
            <person name="Mathan Kumar R."/>
            <person name="Kaur G."/>
            <person name="Kumar A."/>
            <person name="Singh N.K."/>
            <person name="Kaur N."/>
            <person name="Kumar N."/>
            <person name="Mayilraj S."/>
        </authorList>
    </citation>
    <scope>NUCLEOTIDE SEQUENCE [LARGE SCALE GENOMIC DNA]</scope>
    <source>
        <strain evidence="4 5">SA2-6</strain>
    </source>
</reference>
<protein>
    <submittedName>
        <fullName evidence="4">Peptidase A24</fullName>
    </submittedName>
</protein>